<sequence>MKEKHNRKIIYLAGFLFSIPIALVSYINSSFLGTFLDSKYISIIYIIASILTILGLLKMPKILKRLGNRITILLSLFIIFISLTLLALENNVFTIIIAFILYFISLNYILSSLDVFLEDFSPKTSTGSLRGFYLMIINFAWIIAQIISSSIINKNNFSNIYLLGAGFIILVAIIFIFFLRDFKDPEYKKFYILKTIKSFSQNKNILKIYFSNFILQFFYVWMIIYTPIYLNQYINFSWEKIGIIFSIMLLPFILLDFPLGKLSDKIGEKKMLIIGFSIITLSVIAIPLIKESIFWLWATILFATRVGAATIETMNESYFFKEITKENADEIIFFRNASSLSYVLAPLLAIPILVLVPSFEYLFFVLAVILLIGFLISLKIKDVK</sequence>
<feature type="transmembrane region" description="Helical" evidence="7">
    <location>
        <begin position="158"/>
        <end position="179"/>
    </location>
</feature>
<dbReference type="InterPro" id="IPR011701">
    <property type="entry name" value="MFS"/>
</dbReference>
<feature type="transmembrane region" description="Helical" evidence="7">
    <location>
        <begin position="92"/>
        <end position="110"/>
    </location>
</feature>
<keyword evidence="6 7" id="KW-0472">Membrane</keyword>
<feature type="transmembrane region" description="Helical" evidence="7">
    <location>
        <begin position="208"/>
        <end position="229"/>
    </location>
</feature>
<dbReference type="PANTHER" id="PTHR23517">
    <property type="entry name" value="RESISTANCE PROTEIN MDTM, PUTATIVE-RELATED-RELATED"/>
    <property type="match status" value="1"/>
</dbReference>
<feature type="transmembrane region" description="Helical" evidence="7">
    <location>
        <begin position="40"/>
        <end position="57"/>
    </location>
</feature>
<gene>
    <name evidence="9" type="ORF">UR19_C0006G0007</name>
</gene>
<evidence type="ECO:0000256" key="4">
    <source>
        <dbReference type="ARBA" id="ARBA00022692"/>
    </source>
</evidence>
<name>A0A0F9YE01_9BACT</name>
<feature type="transmembrane region" description="Helical" evidence="7">
    <location>
        <begin position="69"/>
        <end position="86"/>
    </location>
</feature>
<reference evidence="9 10" key="1">
    <citation type="journal article" date="2015" name="Nature">
        <title>rRNA introns, odd ribosomes, and small enigmatic genomes across a large radiation of phyla.</title>
        <authorList>
            <person name="Brown C.T."/>
            <person name="Hug L.A."/>
            <person name="Thomas B.C."/>
            <person name="Sharon I."/>
            <person name="Castelle C.J."/>
            <person name="Singh A."/>
            <person name="Wilkins M.J."/>
            <person name="Williams K.H."/>
            <person name="Banfield J.F."/>
        </authorList>
    </citation>
    <scope>NUCLEOTIDE SEQUENCE [LARGE SCALE GENOMIC DNA]</scope>
</reference>
<feature type="transmembrane region" description="Helical" evidence="7">
    <location>
        <begin position="271"/>
        <end position="288"/>
    </location>
</feature>
<dbReference type="SUPFAM" id="SSF103473">
    <property type="entry name" value="MFS general substrate transporter"/>
    <property type="match status" value="1"/>
</dbReference>
<dbReference type="GO" id="GO:0022857">
    <property type="term" value="F:transmembrane transporter activity"/>
    <property type="evidence" value="ECO:0007669"/>
    <property type="project" value="InterPro"/>
</dbReference>
<evidence type="ECO:0000256" key="5">
    <source>
        <dbReference type="ARBA" id="ARBA00022989"/>
    </source>
</evidence>
<protein>
    <submittedName>
        <fullName evidence="9">Permeases of the major facilitator superfamily</fullName>
    </submittedName>
</protein>
<keyword evidence="5 7" id="KW-1133">Transmembrane helix</keyword>
<evidence type="ECO:0000313" key="10">
    <source>
        <dbReference type="Proteomes" id="UP000034934"/>
    </source>
</evidence>
<dbReference type="InterPro" id="IPR050171">
    <property type="entry name" value="MFS_Transporters"/>
</dbReference>
<keyword evidence="2" id="KW-0813">Transport</keyword>
<evidence type="ECO:0000256" key="7">
    <source>
        <dbReference type="SAM" id="Phobius"/>
    </source>
</evidence>
<feature type="transmembrane region" description="Helical" evidence="7">
    <location>
        <begin position="131"/>
        <end position="152"/>
    </location>
</feature>
<feature type="transmembrane region" description="Helical" evidence="7">
    <location>
        <begin position="241"/>
        <end position="259"/>
    </location>
</feature>
<evidence type="ECO:0000256" key="2">
    <source>
        <dbReference type="ARBA" id="ARBA00022448"/>
    </source>
</evidence>
<keyword evidence="4 7" id="KW-0812">Transmembrane</keyword>
<organism evidence="9 10">
    <name type="scientific">Candidatus Nomurabacteria bacterium GW2011_GWF1_31_48</name>
    <dbReference type="NCBI Taxonomy" id="1618767"/>
    <lineage>
        <taxon>Bacteria</taxon>
        <taxon>Candidatus Nomuraibacteriota</taxon>
    </lineage>
</organism>
<feature type="domain" description="Major facilitator superfamily (MFS) profile" evidence="8">
    <location>
        <begin position="6"/>
        <end position="384"/>
    </location>
</feature>
<proteinExistence type="predicted"/>
<dbReference type="AlphaFoldDB" id="A0A0F9YE01"/>
<accession>A0A0F9YE01</accession>
<dbReference type="Pfam" id="PF07690">
    <property type="entry name" value="MFS_1"/>
    <property type="match status" value="1"/>
</dbReference>
<evidence type="ECO:0000313" key="9">
    <source>
        <dbReference type="EMBL" id="KKP29944.1"/>
    </source>
</evidence>
<dbReference type="EMBL" id="LBOG01000006">
    <property type="protein sequence ID" value="KKP29944.1"/>
    <property type="molecule type" value="Genomic_DNA"/>
</dbReference>
<evidence type="ECO:0000259" key="8">
    <source>
        <dbReference type="PROSITE" id="PS50850"/>
    </source>
</evidence>
<dbReference type="PROSITE" id="PS50850">
    <property type="entry name" value="MFS"/>
    <property type="match status" value="1"/>
</dbReference>
<keyword evidence="3" id="KW-1003">Cell membrane</keyword>
<feature type="transmembrane region" description="Helical" evidence="7">
    <location>
        <begin position="294"/>
        <end position="311"/>
    </location>
</feature>
<dbReference type="PANTHER" id="PTHR23517:SF3">
    <property type="entry name" value="INTEGRAL MEMBRANE TRANSPORT PROTEIN"/>
    <property type="match status" value="1"/>
</dbReference>
<feature type="transmembrane region" description="Helical" evidence="7">
    <location>
        <begin position="9"/>
        <end position="28"/>
    </location>
</feature>
<dbReference type="GO" id="GO:0005886">
    <property type="term" value="C:plasma membrane"/>
    <property type="evidence" value="ECO:0007669"/>
    <property type="project" value="UniProtKB-SubCell"/>
</dbReference>
<comment type="subcellular location">
    <subcellularLocation>
        <location evidence="1">Cell membrane</location>
        <topology evidence="1">Multi-pass membrane protein</topology>
    </subcellularLocation>
</comment>
<feature type="transmembrane region" description="Helical" evidence="7">
    <location>
        <begin position="332"/>
        <end position="355"/>
    </location>
</feature>
<comment type="caution">
    <text evidence="9">The sequence shown here is derived from an EMBL/GenBank/DDBJ whole genome shotgun (WGS) entry which is preliminary data.</text>
</comment>
<dbReference type="InterPro" id="IPR020846">
    <property type="entry name" value="MFS_dom"/>
</dbReference>
<evidence type="ECO:0000256" key="6">
    <source>
        <dbReference type="ARBA" id="ARBA00023136"/>
    </source>
</evidence>
<dbReference type="Proteomes" id="UP000034934">
    <property type="component" value="Unassembled WGS sequence"/>
</dbReference>
<dbReference type="Gene3D" id="1.20.1250.20">
    <property type="entry name" value="MFS general substrate transporter like domains"/>
    <property type="match status" value="2"/>
</dbReference>
<feature type="transmembrane region" description="Helical" evidence="7">
    <location>
        <begin position="361"/>
        <end position="378"/>
    </location>
</feature>
<evidence type="ECO:0000256" key="1">
    <source>
        <dbReference type="ARBA" id="ARBA00004651"/>
    </source>
</evidence>
<evidence type="ECO:0000256" key="3">
    <source>
        <dbReference type="ARBA" id="ARBA00022475"/>
    </source>
</evidence>
<dbReference type="InterPro" id="IPR036259">
    <property type="entry name" value="MFS_trans_sf"/>
</dbReference>